<dbReference type="Proteomes" id="UP001329430">
    <property type="component" value="Chromosome 9"/>
</dbReference>
<dbReference type="PANTHER" id="PTHR12047:SF2">
    <property type="entry name" value="FANCONI ANEMIA GROUP A PROTEIN"/>
    <property type="match status" value="1"/>
</dbReference>
<protein>
    <recommendedName>
        <fullName evidence="1">Fanconi anaemia group A protein N-terminal domain-containing protein</fullName>
    </recommendedName>
</protein>
<evidence type="ECO:0000313" key="2">
    <source>
        <dbReference type="EMBL" id="KAK5639097.1"/>
    </source>
</evidence>
<keyword evidence="3" id="KW-1185">Reference proteome</keyword>
<dbReference type="GO" id="GO:0043240">
    <property type="term" value="C:Fanconi anaemia nuclear complex"/>
    <property type="evidence" value="ECO:0007669"/>
    <property type="project" value="InterPro"/>
</dbReference>
<evidence type="ECO:0000259" key="1">
    <source>
        <dbReference type="Pfam" id="PF15865"/>
    </source>
</evidence>
<dbReference type="EMBL" id="JAVRBK010000009">
    <property type="protein sequence ID" value="KAK5639097.1"/>
    <property type="molecule type" value="Genomic_DNA"/>
</dbReference>
<organism evidence="2 3">
    <name type="scientific">Pyrocoelia pectoralis</name>
    <dbReference type="NCBI Taxonomy" id="417401"/>
    <lineage>
        <taxon>Eukaryota</taxon>
        <taxon>Metazoa</taxon>
        <taxon>Ecdysozoa</taxon>
        <taxon>Arthropoda</taxon>
        <taxon>Hexapoda</taxon>
        <taxon>Insecta</taxon>
        <taxon>Pterygota</taxon>
        <taxon>Neoptera</taxon>
        <taxon>Endopterygota</taxon>
        <taxon>Coleoptera</taxon>
        <taxon>Polyphaga</taxon>
        <taxon>Elateriformia</taxon>
        <taxon>Elateroidea</taxon>
        <taxon>Lampyridae</taxon>
        <taxon>Lampyrinae</taxon>
        <taxon>Pyrocoelia</taxon>
    </lineage>
</organism>
<name>A0AAN7ZDE8_9COLE</name>
<dbReference type="InterPro" id="IPR031729">
    <property type="entry name" value="Fanconi_A_N"/>
</dbReference>
<dbReference type="InterPro" id="IPR003516">
    <property type="entry name" value="FANCA"/>
</dbReference>
<comment type="caution">
    <text evidence="2">The sequence shown here is derived from an EMBL/GenBank/DDBJ whole genome shotgun (WGS) entry which is preliminary data.</text>
</comment>
<dbReference type="PANTHER" id="PTHR12047">
    <property type="entry name" value="FANCONI ANEMIA GROUP A PROTEIN"/>
    <property type="match status" value="1"/>
</dbReference>
<dbReference type="GO" id="GO:0036297">
    <property type="term" value="P:interstrand cross-link repair"/>
    <property type="evidence" value="ECO:0007669"/>
    <property type="project" value="InterPro"/>
</dbReference>
<accession>A0AAN7ZDE8</accession>
<gene>
    <name evidence="2" type="ORF">RI129_011589</name>
</gene>
<sequence>MRNNLCILQSMQPFHTMEAADLYDLFLSDNDNIDNQYCSLDIDDFQKLVIEFIRNKDIKDGTSLCFQVFCKYMSHSIHQKTFQCEYPELSIVLKGIQHLQKALKFSSSLFFSYLIEEFVTLPVEILWWLHKNDIIYFVPYCYHSKFVSLPESLLTYIAAKKQHSIFIYNEIVPDLIAELLRHAHTPTRLFHLPYHTEWKSYCRTVLNKMVDSVLDVIFCNRSESFLNFFCYIQNLDVLLPRALVKDFFKTILKKLMSYNIDEFDVYSAYTYQELWKSNRISSNLFITLKEIFIKHCIFQDIIDIIEDLDGKVNWKYTLVAVAVCVKESPSGSDDAKDVISQLLQQYLKKPKFCSFIKCLLFVRQTCMEENFKMDYPAWYSLTFGSRSNFKRKCSEAKFKLLISALIELVQYESDDYLKVQLSLSLDAPLMCNYLVHNYKSLCKARLNELDKSPSVSYWSTT</sequence>
<dbReference type="AlphaFoldDB" id="A0AAN7ZDE8"/>
<evidence type="ECO:0000313" key="3">
    <source>
        <dbReference type="Proteomes" id="UP001329430"/>
    </source>
</evidence>
<feature type="domain" description="Fanconi anaemia group A protein N-terminal" evidence="1">
    <location>
        <begin position="123"/>
        <end position="450"/>
    </location>
</feature>
<proteinExistence type="predicted"/>
<dbReference type="Pfam" id="PF15865">
    <property type="entry name" value="Fanconi_A_N"/>
    <property type="match status" value="1"/>
</dbReference>
<reference evidence="2 3" key="1">
    <citation type="journal article" date="2024" name="Insects">
        <title>An Improved Chromosome-Level Genome Assembly of the Firefly Pyrocoelia pectoralis.</title>
        <authorList>
            <person name="Fu X."/>
            <person name="Meyer-Rochow V.B."/>
            <person name="Ballantyne L."/>
            <person name="Zhu X."/>
        </authorList>
    </citation>
    <scope>NUCLEOTIDE SEQUENCE [LARGE SCALE GENOMIC DNA]</scope>
    <source>
        <strain evidence="2">XCY_ONT2</strain>
    </source>
</reference>